<organism evidence="10">
    <name type="scientific">Eimeria tenella</name>
    <name type="common">Coccidian parasite</name>
    <dbReference type="NCBI Taxonomy" id="5802"/>
    <lineage>
        <taxon>Eukaryota</taxon>
        <taxon>Sar</taxon>
        <taxon>Alveolata</taxon>
        <taxon>Apicomplexa</taxon>
        <taxon>Conoidasida</taxon>
        <taxon>Coccidia</taxon>
        <taxon>Eucoccidiorida</taxon>
        <taxon>Eimeriorina</taxon>
        <taxon>Eimeriidae</taxon>
        <taxon>Eimeria</taxon>
    </lineage>
</organism>
<evidence type="ECO:0000256" key="6">
    <source>
        <dbReference type="ARBA" id="ARBA00048552"/>
    </source>
</evidence>
<keyword evidence="10" id="KW-0933">Apicoplast</keyword>
<dbReference type="InterPro" id="IPR044893">
    <property type="entry name" value="RNA_pol_Rpb1_clamp_domain"/>
</dbReference>
<evidence type="ECO:0000256" key="3">
    <source>
        <dbReference type="ARBA" id="ARBA00022679"/>
    </source>
</evidence>
<dbReference type="Gene3D" id="1.10.274.100">
    <property type="entry name" value="RNA polymerase Rpb1, domain 3"/>
    <property type="match status" value="1"/>
</dbReference>
<proteinExistence type="inferred from homology"/>
<dbReference type="InterPro" id="IPR000722">
    <property type="entry name" value="RNA_pol_asu"/>
</dbReference>
<dbReference type="SMART" id="SM00663">
    <property type="entry name" value="RPOLA_N"/>
    <property type="match status" value="1"/>
</dbReference>
<dbReference type="VEuPathDB" id="ToxoDB:ETH2_1454700"/>
<dbReference type="PANTHER" id="PTHR19376">
    <property type="entry name" value="DNA-DIRECTED RNA POLYMERASE"/>
    <property type="match status" value="1"/>
</dbReference>
<feature type="transmembrane region" description="Helical" evidence="8">
    <location>
        <begin position="18"/>
        <end position="35"/>
    </location>
</feature>
<keyword evidence="2 7" id="KW-0240">DNA-directed RNA polymerase</keyword>
<evidence type="ECO:0000256" key="2">
    <source>
        <dbReference type="ARBA" id="ARBA00022478"/>
    </source>
</evidence>
<dbReference type="RefSeq" id="NP_852646.1">
    <property type="nucleotide sequence ID" value="NC_004823.1"/>
</dbReference>
<dbReference type="Pfam" id="PF00623">
    <property type="entry name" value="RNA_pol_Rpb1_2"/>
    <property type="match status" value="1"/>
</dbReference>
<dbReference type="Pfam" id="PF04997">
    <property type="entry name" value="RNA_pol_Rpb1_1"/>
    <property type="match status" value="1"/>
</dbReference>
<dbReference type="EMBL" id="AY217738">
    <property type="protein sequence ID" value="AAO40247.1"/>
    <property type="molecule type" value="Genomic_DNA"/>
</dbReference>
<dbReference type="VEuPathDB" id="ToxoDB:ETH_00007880"/>
<keyword evidence="5 7" id="KW-0804">Transcription</keyword>
<comment type="similarity">
    <text evidence="7">Belongs to the RNA polymerase beta' chain family.</text>
</comment>
<evidence type="ECO:0000256" key="7">
    <source>
        <dbReference type="RuleBase" id="RU004279"/>
    </source>
</evidence>
<dbReference type="InterPro" id="IPR006592">
    <property type="entry name" value="RNA_pol_N"/>
</dbReference>
<evidence type="ECO:0000259" key="9">
    <source>
        <dbReference type="SMART" id="SM00663"/>
    </source>
</evidence>
<geneLocation type="apicoplast" evidence="10"/>
<dbReference type="Gene3D" id="2.40.40.20">
    <property type="match status" value="1"/>
</dbReference>
<dbReference type="Gene3D" id="4.10.860.120">
    <property type="entry name" value="RNA polymerase II, clamp domain"/>
    <property type="match status" value="1"/>
</dbReference>
<dbReference type="InterPro" id="IPR007080">
    <property type="entry name" value="RNA_pol_Rpb1_1"/>
</dbReference>
<keyword evidence="4 7" id="KW-0548">Nucleotidyltransferase</keyword>
<dbReference type="PANTHER" id="PTHR19376:SF54">
    <property type="entry name" value="DNA-DIRECTED RNA POLYMERASE SUBUNIT BETA"/>
    <property type="match status" value="1"/>
</dbReference>
<dbReference type="EC" id="2.7.7.6" evidence="7"/>
<keyword evidence="3 7" id="KW-0808">Transferase</keyword>
<protein>
    <recommendedName>
        <fullName evidence="7">DNA-directed RNA polymerase subunit</fullName>
        <ecNumber evidence="7">2.7.7.6</ecNumber>
    </recommendedName>
</protein>
<feature type="transmembrane region" description="Helical" evidence="8">
    <location>
        <begin position="135"/>
        <end position="153"/>
    </location>
</feature>
<dbReference type="InterPro" id="IPR045867">
    <property type="entry name" value="DNA-dir_RpoC_beta_prime"/>
</dbReference>
<dbReference type="GO" id="GO:0000428">
    <property type="term" value="C:DNA-directed RNA polymerase complex"/>
    <property type="evidence" value="ECO:0007669"/>
    <property type="project" value="UniProtKB-KW"/>
</dbReference>
<dbReference type="GO" id="GO:0003899">
    <property type="term" value="F:DNA-directed RNA polymerase activity"/>
    <property type="evidence" value="ECO:0007669"/>
    <property type="project" value="UniProtKB-EC"/>
</dbReference>
<accession>Q7YN58</accession>
<dbReference type="GO" id="GO:0003677">
    <property type="term" value="F:DNA binding"/>
    <property type="evidence" value="ECO:0007669"/>
    <property type="project" value="InterPro"/>
</dbReference>
<dbReference type="Gene3D" id="1.10.40.90">
    <property type="match status" value="1"/>
</dbReference>
<dbReference type="SUPFAM" id="SSF64484">
    <property type="entry name" value="beta and beta-prime subunits of DNA dependent RNA-polymerase"/>
    <property type="match status" value="1"/>
</dbReference>
<evidence type="ECO:0000313" key="10">
    <source>
        <dbReference type="EMBL" id="AAO40247.1"/>
    </source>
</evidence>
<dbReference type="GeneID" id="1263702"/>
<keyword evidence="8" id="KW-1133">Transmembrane helix</keyword>
<keyword evidence="8" id="KW-0472">Membrane</keyword>
<evidence type="ECO:0000256" key="5">
    <source>
        <dbReference type="ARBA" id="ARBA00023163"/>
    </source>
</evidence>
<comment type="catalytic activity">
    <reaction evidence="6 7">
        <text>RNA(n) + a ribonucleoside 5'-triphosphate = RNA(n+1) + diphosphate</text>
        <dbReference type="Rhea" id="RHEA:21248"/>
        <dbReference type="Rhea" id="RHEA-COMP:14527"/>
        <dbReference type="Rhea" id="RHEA-COMP:17342"/>
        <dbReference type="ChEBI" id="CHEBI:33019"/>
        <dbReference type="ChEBI" id="CHEBI:61557"/>
        <dbReference type="ChEBI" id="CHEBI:140395"/>
        <dbReference type="EC" id="2.7.7.6"/>
    </reaction>
</comment>
<feature type="domain" description="RNA polymerase N-terminal" evidence="9">
    <location>
        <begin position="229"/>
        <end position="504"/>
    </location>
</feature>
<evidence type="ECO:0000256" key="1">
    <source>
        <dbReference type="ARBA" id="ARBA00004026"/>
    </source>
</evidence>
<reference evidence="10" key="1">
    <citation type="journal article" date="2003" name="Gene">
        <title>Apicoplast genome of the coccidian Eimeria tenella.</title>
        <authorList>
            <person name="Cai X."/>
            <person name="Fuller A.L."/>
            <person name="McDougald L.R."/>
            <person name="Zhu G."/>
        </authorList>
    </citation>
    <scope>NUCLEOTIDE SEQUENCE</scope>
</reference>
<comment type="function">
    <text evidence="1 7">DNA-dependent RNA polymerase catalyzes the transcription of DNA into RNA using the four ribonucleoside triphosphates as substrates.</text>
</comment>
<sequence>MIYYNNIYNSLNYLNSNIGFKISIASPLIIIRWAWRKINNIIITGQISEPYTIDFKTGNPKLNGLFCERIFGPLISWQCKCGLFKNIDPIKYTCLCPLCGSENTTNQVRRYRIGYIYLYSPIVHIWYLYELLPYILNIPINILLFLIYYKFLLENNKNINNLKKITITQFIFASNYIQYLLQRFNILNKILKIKSLLYTNTNINLEKKKNFLKPINLLNLCILNNIQPQWIMLDILPVLPSGLRPLIQLNNNNFGSSSLNELYRIIIIINNKLKQWQLLRRKFPISFEITAKRNLQQAIDILIEDNYKNKKKNLISLSSHLQGKFNYFRQYILGKRIDFSGRSVIVSGPALIFNKIGISTNLSIELFKPIILNILKKNKYINTLLRASYFIEYSPIILKRLLKFIFNKEIIMFNRAPTLHRMNIQTFKPLLTENEIIKLFPLACSGFNADFDGDQMGIFLILSKSAKKEAKKNIIFDKNLFSPSSQKNIFKYSQNIILGLNTLLSFKGSNYKNLIFNNIDDILNAYSHSLLKINTIFLFKINFCLYSYSTFTIYKKYILTSLGRLLLQKLI</sequence>
<keyword evidence="8" id="KW-0812">Transmembrane</keyword>
<dbReference type="GO" id="GO:0006351">
    <property type="term" value="P:DNA-templated transcription"/>
    <property type="evidence" value="ECO:0007669"/>
    <property type="project" value="InterPro"/>
</dbReference>
<evidence type="ECO:0000256" key="4">
    <source>
        <dbReference type="ARBA" id="ARBA00022695"/>
    </source>
</evidence>
<feature type="transmembrane region" description="Helical" evidence="8">
    <location>
        <begin position="165"/>
        <end position="181"/>
    </location>
</feature>
<name>Q7YN58_EIMTE</name>
<dbReference type="InterPro" id="IPR042102">
    <property type="entry name" value="RNA_pol_Rpb1_3_sf"/>
</dbReference>
<evidence type="ECO:0000256" key="8">
    <source>
        <dbReference type="SAM" id="Phobius"/>
    </source>
</evidence>
<dbReference type="AlphaFoldDB" id="Q7YN58"/>
<keyword evidence="10" id="KW-0934">Plastid</keyword>